<keyword evidence="2 5" id="KW-0378">Hydrolase</keyword>
<accession>A0A0G3ER05</accession>
<dbReference type="InterPro" id="IPR029000">
    <property type="entry name" value="Cyclophilin-like_dom_sf"/>
</dbReference>
<dbReference type="PANTHER" id="PTHR43309:SF3">
    <property type="entry name" value="5-OXOPROLINASE SUBUNIT C"/>
    <property type="match status" value="1"/>
</dbReference>
<dbReference type="SUPFAM" id="SSF50891">
    <property type="entry name" value="Cyclophilin-like"/>
    <property type="match status" value="1"/>
</dbReference>
<dbReference type="PANTHER" id="PTHR43309">
    <property type="entry name" value="5-OXOPROLINASE SUBUNIT C"/>
    <property type="match status" value="1"/>
</dbReference>
<dbReference type="EMBL" id="CP011568">
    <property type="protein sequence ID" value="AKJ69493.1"/>
    <property type="molecule type" value="Genomic_DNA"/>
</dbReference>
<dbReference type="STRING" id="445709.ABW99_16000"/>
<protein>
    <submittedName>
        <fullName evidence="5">Allophanate hydrolase</fullName>
    </submittedName>
</protein>
<evidence type="ECO:0000313" key="5">
    <source>
        <dbReference type="EMBL" id="AKJ69493.1"/>
    </source>
</evidence>
<keyword evidence="1" id="KW-0547">Nucleotide-binding</keyword>
<dbReference type="GO" id="GO:0005524">
    <property type="term" value="F:ATP binding"/>
    <property type="evidence" value="ECO:0007669"/>
    <property type="project" value="UniProtKB-KW"/>
</dbReference>
<dbReference type="OrthoDB" id="9768696at2"/>
<dbReference type="SMART" id="SM00797">
    <property type="entry name" value="AHS2"/>
    <property type="match status" value="1"/>
</dbReference>
<evidence type="ECO:0000259" key="4">
    <source>
        <dbReference type="SMART" id="SM00797"/>
    </source>
</evidence>
<dbReference type="RefSeq" id="WP_047215408.1">
    <property type="nucleotide sequence ID" value="NZ_CP011568.3"/>
</dbReference>
<gene>
    <name evidence="5" type="ORF">ABW99_16000</name>
</gene>
<evidence type="ECO:0000313" key="6">
    <source>
        <dbReference type="Proteomes" id="UP000036700"/>
    </source>
</evidence>
<dbReference type="AlphaFoldDB" id="A0A0G3ER05"/>
<sequence length="344" mass="37270">MIEILRAGVLSSVQDLGRHGFRHLGIGVAGALDPLAMLVGNRLLDNPVDAAVIEFTLGASAVRFTQDCRIALTGADCRAELDGQRVWSWWSFPVARGQTLTLRSPRQGMRTYLAIGGGIDVPMLLNSRSTHLSGGFGGWHGRALRDGDRLPLGVASAALESRAAPYGVQSPAGFPGLETTSIRVLNGPEYEDFTVASHKTFWDTDWQVTPNSNRMGYRLGGPELHRKKHRHHDLLSHGVVPGVVQVPPAGQPIILMADGQTTGGYPKIGVVIGADLWKLAQVRLGAAVRFIPVSRTDALQALQDTRRYLDQVDRILAWRHAGVVQAGPRRAITRAPQSTLSRSQ</sequence>
<reference evidence="6" key="1">
    <citation type="submission" date="2015-06" db="EMBL/GenBank/DDBJ databases">
        <authorList>
            <person name="Lim Y.L."/>
            <person name="Ee R."/>
            <person name="Yong D."/>
            <person name="How K.Y."/>
            <person name="Yin W.F."/>
            <person name="Chan K.G."/>
        </authorList>
    </citation>
    <scope>NUCLEOTIDE SEQUENCE [LARGE SCALE GENOMIC DNA]</scope>
    <source>
        <strain evidence="6">DSM 25325</strain>
    </source>
</reference>
<dbReference type="GO" id="GO:0016787">
    <property type="term" value="F:hydrolase activity"/>
    <property type="evidence" value="ECO:0007669"/>
    <property type="project" value="UniProtKB-KW"/>
</dbReference>
<keyword evidence="3" id="KW-0067">ATP-binding</keyword>
<name>A0A0G3ER05_9BURK</name>
<dbReference type="NCBIfam" id="TIGR00724">
    <property type="entry name" value="urea_amlyse_rel"/>
    <property type="match status" value="1"/>
</dbReference>
<keyword evidence="6" id="KW-1185">Reference proteome</keyword>
<evidence type="ECO:0000256" key="3">
    <source>
        <dbReference type="ARBA" id="ARBA00022840"/>
    </source>
</evidence>
<dbReference type="Proteomes" id="UP000036700">
    <property type="component" value="Chromosome"/>
</dbReference>
<evidence type="ECO:0000256" key="2">
    <source>
        <dbReference type="ARBA" id="ARBA00022801"/>
    </source>
</evidence>
<dbReference type="Pfam" id="PF02626">
    <property type="entry name" value="CT_A_B"/>
    <property type="match status" value="1"/>
</dbReference>
<evidence type="ECO:0000256" key="1">
    <source>
        <dbReference type="ARBA" id="ARBA00022741"/>
    </source>
</evidence>
<proteinExistence type="predicted"/>
<dbReference type="Gene3D" id="2.40.100.10">
    <property type="entry name" value="Cyclophilin-like"/>
    <property type="match status" value="1"/>
</dbReference>
<dbReference type="InterPro" id="IPR003778">
    <property type="entry name" value="CT_A_B"/>
</dbReference>
<dbReference type="PATRIC" id="fig|445709.3.peg.3386"/>
<feature type="domain" description="Carboxyltransferase" evidence="4">
    <location>
        <begin position="23"/>
        <end position="308"/>
    </location>
</feature>
<organism evidence="5 6">
    <name type="scientific">Pandoraea thiooxydans</name>
    <dbReference type="NCBI Taxonomy" id="445709"/>
    <lineage>
        <taxon>Bacteria</taxon>
        <taxon>Pseudomonadati</taxon>
        <taxon>Pseudomonadota</taxon>
        <taxon>Betaproteobacteria</taxon>
        <taxon>Burkholderiales</taxon>
        <taxon>Burkholderiaceae</taxon>
        <taxon>Pandoraea</taxon>
    </lineage>
</organism>
<dbReference type="KEGG" id="ptx:ABW99_16000"/>
<dbReference type="InterPro" id="IPR052708">
    <property type="entry name" value="PxpC"/>
</dbReference>